<dbReference type="InterPro" id="IPR012338">
    <property type="entry name" value="Beta-lactam/transpept-like"/>
</dbReference>
<evidence type="ECO:0000256" key="8">
    <source>
        <dbReference type="ARBA" id="ARBA00022676"/>
    </source>
</evidence>
<dbReference type="InterPro" id="IPR001460">
    <property type="entry name" value="PCN-bd_Tpept"/>
</dbReference>
<evidence type="ECO:0000256" key="5">
    <source>
        <dbReference type="ARBA" id="ARBA00022475"/>
    </source>
</evidence>
<dbReference type="HOGENOM" id="CLU_006354_2_4_10"/>
<dbReference type="PANTHER" id="PTHR32282">
    <property type="entry name" value="BINDING PROTEIN TRANSPEPTIDASE, PUTATIVE-RELATED"/>
    <property type="match status" value="1"/>
</dbReference>
<dbReference type="Gene3D" id="1.10.3810.10">
    <property type="entry name" value="Biosynthetic peptidoglycan transglycosylase-like"/>
    <property type="match status" value="1"/>
</dbReference>
<keyword evidence="13" id="KW-0472">Membrane</keyword>
<dbReference type="InterPro" id="IPR023346">
    <property type="entry name" value="Lysozyme-like_dom_sf"/>
</dbReference>
<feature type="region of interest" description="Disordered" evidence="18">
    <location>
        <begin position="738"/>
        <end position="786"/>
    </location>
</feature>
<keyword evidence="9" id="KW-0808">Transferase</keyword>
<comment type="caution">
    <text evidence="21">The sequence shown here is derived from an EMBL/GenBank/DDBJ whole genome shotgun (WGS) entry which is preliminary data.</text>
</comment>
<dbReference type="AlphaFoldDB" id="G5G9V3"/>
<dbReference type="InterPro" id="IPR036950">
    <property type="entry name" value="PBP_transglycosylase"/>
</dbReference>
<gene>
    <name evidence="21" type="ORF">HMPREF9332_00354</name>
</gene>
<dbReference type="Pfam" id="PF00912">
    <property type="entry name" value="Transgly"/>
    <property type="match status" value="1"/>
</dbReference>
<evidence type="ECO:0000256" key="12">
    <source>
        <dbReference type="ARBA" id="ARBA00022984"/>
    </source>
</evidence>
<dbReference type="GO" id="GO:0030288">
    <property type="term" value="C:outer membrane-bounded periplasmic space"/>
    <property type="evidence" value="ECO:0007669"/>
    <property type="project" value="TreeGrafter"/>
</dbReference>
<evidence type="ECO:0000256" key="14">
    <source>
        <dbReference type="ARBA" id="ARBA00023268"/>
    </source>
</evidence>
<keyword evidence="10" id="KW-0378">Hydrolase</keyword>
<keyword evidence="5" id="KW-1003">Cell membrane</keyword>
<dbReference type="InterPro" id="IPR050396">
    <property type="entry name" value="Glycosyltr_51/Transpeptidase"/>
</dbReference>
<dbReference type="GO" id="GO:0071555">
    <property type="term" value="P:cell wall organization"/>
    <property type="evidence" value="ECO:0007669"/>
    <property type="project" value="UniProtKB-KW"/>
</dbReference>
<keyword evidence="8" id="KW-0328">Glycosyltransferase</keyword>
<evidence type="ECO:0000256" key="17">
    <source>
        <dbReference type="ARBA" id="ARBA00049902"/>
    </source>
</evidence>
<comment type="similarity">
    <text evidence="4">In the N-terminal section; belongs to the glycosyltransferase 51 family.</text>
</comment>
<dbReference type="PANTHER" id="PTHR32282:SF11">
    <property type="entry name" value="PENICILLIN-BINDING PROTEIN 1B"/>
    <property type="match status" value="1"/>
</dbReference>
<evidence type="ECO:0000256" key="4">
    <source>
        <dbReference type="ARBA" id="ARBA00007739"/>
    </source>
</evidence>
<evidence type="ECO:0000259" key="19">
    <source>
        <dbReference type="Pfam" id="PF00905"/>
    </source>
</evidence>
<dbReference type="SUPFAM" id="SSF56601">
    <property type="entry name" value="beta-lactamase/transpeptidase-like"/>
    <property type="match status" value="1"/>
</dbReference>
<keyword evidence="22" id="KW-1185">Reference proteome</keyword>
<name>G5G9V3_9BACT</name>
<accession>G5G9V3</accession>
<evidence type="ECO:0000256" key="2">
    <source>
        <dbReference type="ARBA" id="ARBA00004752"/>
    </source>
</evidence>
<comment type="catalytic activity">
    <reaction evidence="16">
        <text>Preferential cleavage: (Ac)2-L-Lys-D-Ala-|-D-Ala. Also transpeptidation of peptidyl-alanyl moieties that are N-acyl substituents of D-alanine.</text>
        <dbReference type="EC" id="3.4.16.4"/>
    </reaction>
</comment>
<evidence type="ECO:0000256" key="16">
    <source>
        <dbReference type="ARBA" id="ARBA00034000"/>
    </source>
</evidence>
<dbReference type="EMBL" id="ACZK01000010">
    <property type="protein sequence ID" value="EHG24153.1"/>
    <property type="molecule type" value="Genomic_DNA"/>
</dbReference>
<keyword evidence="12" id="KW-0573">Peptidoglycan synthesis</keyword>
<dbReference type="GO" id="GO:0008360">
    <property type="term" value="P:regulation of cell shape"/>
    <property type="evidence" value="ECO:0007669"/>
    <property type="project" value="UniProtKB-KW"/>
</dbReference>
<evidence type="ECO:0000313" key="22">
    <source>
        <dbReference type="Proteomes" id="UP000015993"/>
    </source>
</evidence>
<dbReference type="GO" id="GO:0008658">
    <property type="term" value="F:penicillin binding"/>
    <property type="evidence" value="ECO:0007669"/>
    <property type="project" value="InterPro"/>
</dbReference>
<dbReference type="GO" id="GO:0009252">
    <property type="term" value="P:peptidoglycan biosynthetic process"/>
    <property type="evidence" value="ECO:0007669"/>
    <property type="project" value="UniProtKB-KW"/>
</dbReference>
<evidence type="ECO:0000256" key="15">
    <source>
        <dbReference type="ARBA" id="ARBA00023316"/>
    </source>
</evidence>
<evidence type="ECO:0000256" key="11">
    <source>
        <dbReference type="ARBA" id="ARBA00022960"/>
    </source>
</evidence>
<comment type="pathway">
    <text evidence="2">Cell wall biogenesis; peptidoglycan biosynthesis.</text>
</comment>
<dbReference type="PATRIC" id="fig|679199.3.peg.370"/>
<evidence type="ECO:0000256" key="3">
    <source>
        <dbReference type="ARBA" id="ARBA00007090"/>
    </source>
</evidence>
<evidence type="ECO:0000256" key="10">
    <source>
        <dbReference type="ARBA" id="ARBA00022801"/>
    </source>
</evidence>
<evidence type="ECO:0000313" key="21">
    <source>
        <dbReference type="EMBL" id="EHG24153.1"/>
    </source>
</evidence>
<keyword evidence="15" id="KW-0961">Cell wall biogenesis/degradation</keyword>
<feature type="domain" description="Penicillin-binding protein transpeptidase" evidence="19">
    <location>
        <begin position="444"/>
        <end position="679"/>
    </location>
</feature>
<evidence type="ECO:0000256" key="18">
    <source>
        <dbReference type="SAM" id="MobiDB-lite"/>
    </source>
</evidence>
<evidence type="ECO:0000256" key="9">
    <source>
        <dbReference type="ARBA" id="ARBA00022679"/>
    </source>
</evidence>
<dbReference type="Gene3D" id="3.40.710.10">
    <property type="entry name" value="DD-peptidase/beta-lactamase superfamily"/>
    <property type="match status" value="2"/>
</dbReference>
<feature type="domain" description="Glycosyl transferase family 51" evidence="20">
    <location>
        <begin position="49"/>
        <end position="229"/>
    </location>
</feature>
<keyword evidence="14" id="KW-0511">Multifunctional enzyme</keyword>
<reference evidence="21 22" key="1">
    <citation type="submission" date="2011-08" db="EMBL/GenBank/DDBJ databases">
        <title>The Genome Sequence of Prevotella sp. oral taxon 302 str. F0323.</title>
        <authorList>
            <consortium name="The Broad Institute Genome Sequencing Platform"/>
            <person name="Earl A."/>
            <person name="Ward D."/>
            <person name="Feldgarden M."/>
            <person name="Gevers D."/>
            <person name="Izard J."/>
            <person name="Blanton J.M."/>
            <person name="Baranova O.V."/>
            <person name="Tanner A.C."/>
            <person name="Dewhirst F.E."/>
            <person name="Young S.K."/>
            <person name="Zeng Q."/>
            <person name="Gargeya S."/>
            <person name="Fitzgerald M."/>
            <person name="Haas B."/>
            <person name="Abouelleil A."/>
            <person name="Alvarado L."/>
            <person name="Arachchi H.M."/>
            <person name="Berlin A."/>
            <person name="Brown A."/>
            <person name="Chapman S.B."/>
            <person name="Chen Z."/>
            <person name="Dunbar C."/>
            <person name="Freedman E."/>
            <person name="Gearin G."/>
            <person name="Gellesch M."/>
            <person name="Goldberg J."/>
            <person name="Griggs A."/>
            <person name="Gujja S."/>
            <person name="Heiman D."/>
            <person name="Howarth C."/>
            <person name="Larson L."/>
            <person name="Lui A."/>
            <person name="MacDonald P.J.P."/>
            <person name="Montmayeur A."/>
            <person name="Murphy C."/>
            <person name="Neiman D."/>
            <person name="Pearson M."/>
            <person name="Priest M."/>
            <person name="Roberts A."/>
            <person name="Saif S."/>
            <person name="Shea T."/>
            <person name="Shenoy N."/>
            <person name="Sisk P."/>
            <person name="Stolte C."/>
            <person name="Sykes S."/>
            <person name="Wortman J."/>
            <person name="Nusbaum C."/>
            <person name="Birren B."/>
        </authorList>
    </citation>
    <scope>NUCLEOTIDE SEQUENCE [LARGE SCALE GENOMIC DNA]</scope>
    <source>
        <strain evidence="21 22">F0323</strain>
    </source>
</reference>
<evidence type="ECO:0000256" key="1">
    <source>
        <dbReference type="ARBA" id="ARBA00004236"/>
    </source>
</evidence>
<dbReference type="eggNOG" id="COG5009">
    <property type="taxonomic scope" value="Bacteria"/>
</dbReference>
<sequence>MWYVYGALVAICVLGVVSIKQGWIGYMPPLDELNDPIDKYASQVFSADGKMLGTWSQKENRIFVPKDSISPHMFEALVATEDSRFYDHCGIDGRALLRAIVKRGFMGQRSAGGGSTITQQLAKQLYSSTASNTLQRLFQKPIEWVIAVELERHYTKEEIITLYLNYFDFLHNAVGIKTAAKVYFNKSPKDLSVSECAMLVGMCKNPAYFNPVREPERVQERRNVVLDLMVKGGYISVAESESLKSTDLGLHFRRIDHKDGQAAYLREYLRRIMMAEKPQRKDYMAWQEQQYYQDSLSWEKDPLYGWCKKNSKRDGSNYNIYTDGLRIITTIDSRMQQDAEEAVYGHVANYLQKQFNKEKRGSANFPYTSSISQSQLRSILARSEQQSDRYRAMKAAGASDEEIRKAFHTRTDMTVFSYHGEIDTVMTPLDSIKYYKSFLRAGLVSIEPQSGYVKAYVGGLDFTHFQYDMAMVGRRQVGSTMKPFVYAMAMEDGLEPNYMVANVQRSYGSWTPRNGSRRRYGEQVPLSWGLAQSNNWVTANLMAQVDPSGHRLIDFLREGGISTYKLYPSMVLCLGPCEITVGELASAYTMFVNKGIRCAPLLVSRIEDSQGNILAEFTPRMNEVISEQSSYNMLRMLEGVVNSGTAGRLHYKFKLEGPLAGKTGTTNNNADGWFVGIVPRLVTACWVGGEDRDIHFNSTAMGQGAETALPIFAYYLTKIYRNPALGYSPKEKFPYEQLTKSVGGREKTSSSISDDSSSDNAEEQNREKSVPAPHGKSQVTGEHLFD</sequence>
<keyword evidence="6" id="KW-0121">Carboxypeptidase</keyword>
<comment type="catalytic activity">
    <reaction evidence="17">
        <text>[GlcNAc-(1-&gt;4)-Mur2Ac(oyl-L-Ala-gamma-D-Glu-L-Lys-D-Ala-D-Ala)](n)-di-trans,octa-cis-undecaprenyl diphosphate + beta-D-GlcNAc-(1-&gt;4)-Mur2Ac(oyl-L-Ala-gamma-D-Glu-L-Lys-D-Ala-D-Ala)-di-trans,octa-cis-undecaprenyl diphosphate = [GlcNAc-(1-&gt;4)-Mur2Ac(oyl-L-Ala-gamma-D-Glu-L-Lys-D-Ala-D-Ala)](n+1)-di-trans,octa-cis-undecaprenyl diphosphate + di-trans,octa-cis-undecaprenyl diphosphate + H(+)</text>
        <dbReference type="Rhea" id="RHEA:23708"/>
        <dbReference type="Rhea" id="RHEA-COMP:9602"/>
        <dbReference type="Rhea" id="RHEA-COMP:9603"/>
        <dbReference type="ChEBI" id="CHEBI:15378"/>
        <dbReference type="ChEBI" id="CHEBI:58405"/>
        <dbReference type="ChEBI" id="CHEBI:60033"/>
        <dbReference type="ChEBI" id="CHEBI:78435"/>
        <dbReference type="EC" id="2.4.99.28"/>
    </reaction>
</comment>
<dbReference type="GO" id="GO:0009002">
    <property type="term" value="F:serine-type D-Ala-D-Ala carboxypeptidase activity"/>
    <property type="evidence" value="ECO:0007669"/>
    <property type="project" value="UniProtKB-EC"/>
</dbReference>
<keyword evidence="11" id="KW-0133">Cell shape</keyword>
<organism evidence="21 22">
    <name type="scientific">Alloprevotella rava F0323</name>
    <dbReference type="NCBI Taxonomy" id="679199"/>
    <lineage>
        <taxon>Bacteria</taxon>
        <taxon>Pseudomonadati</taxon>
        <taxon>Bacteroidota</taxon>
        <taxon>Bacteroidia</taxon>
        <taxon>Bacteroidales</taxon>
        <taxon>Prevotellaceae</taxon>
        <taxon>Alloprevotella</taxon>
    </lineage>
</organism>
<dbReference type="Proteomes" id="UP000015993">
    <property type="component" value="Unassembled WGS sequence"/>
</dbReference>
<dbReference type="STRING" id="679199.HMPREF9332_00354"/>
<keyword evidence="7" id="KW-0645">Protease</keyword>
<dbReference type="SUPFAM" id="SSF53955">
    <property type="entry name" value="Lysozyme-like"/>
    <property type="match status" value="1"/>
</dbReference>
<dbReference type="GO" id="GO:0006508">
    <property type="term" value="P:proteolysis"/>
    <property type="evidence" value="ECO:0007669"/>
    <property type="project" value="UniProtKB-KW"/>
</dbReference>
<comment type="similarity">
    <text evidence="3">In the C-terminal section; belongs to the transpeptidase family.</text>
</comment>
<evidence type="ECO:0000259" key="20">
    <source>
        <dbReference type="Pfam" id="PF00912"/>
    </source>
</evidence>
<dbReference type="GO" id="GO:0008955">
    <property type="term" value="F:peptidoglycan glycosyltransferase activity"/>
    <property type="evidence" value="ECO:0007669"/>
    <property type="project" value="UniProtKB-EC"/>
</dbReference>
<evidence type="ECO:0000256" key="7">
    <source>
        <dbReference type="ARBA" id="ARBA00022670"/>
    </source>
</evidence>
<comment type="subcellular location">
    <subcellularLocation>
        <location evidence="1">Cell membrane</location>
    </subcellularLocation>
</comment>
<dbReference type="Pfam" id="PF00905">
    <property type="entry name" value="Transpeptidase"/>
    <property type="match status" value="1"/>
</dbReference>
<dbReference type="GO" id="GO:0005886">
    <property type="term" value="C:plasma membrane"/>
    <property type="evidence" value="ECO:0007669"/>
    <property type="project" value="UniProtKB-SubCell"/>
</dbReference>
<protein>
    <submittedName>
        <fullName evidence="21">Uncharacterized protein</fullName>
    </submittedName>
</protein>
<evidence type="ECO:0000256" key="13">
    <source>
        <dbReference type="ARBA" id="ARBA00023136"/>
    </source>
</evidence>
<dbReference type="InterPro" id="IPR001264">
    <property type="entry name" value="Glyco_trans_51"/>
</dbReference>
<proteinExistence type="inferred from homology"/>
<evidence type="ECO:0000256" key="6">
    <source>
        <dbReference type="ARBA" id="ARBA00022645"/>
    </source>
</evidence>